<reference evidence="1 2" key="1">
    <citation type="submission" date="2014-04" db="EMBL/GenBank/DDBJ databases">
        <title>Evolutionary Origins and Diversification of the Mycorrhizal Mutualists.</title>
        <authorList>
            <consortium name="DOE Joint Genome Institute"/>
            <consortium name="Mycorrhizal Genomics Consortium"/>
            <person name="Kohler A."/>
            <person name="Kuo A."/>
            <person name="Nagy L.G."/>
            <person name="Floudas D."/>
            <person name="Copeland A."/>
            <person name="Barry K.W."/>
            <person name="Cichocki N."/>
            <person name="Veneault-Fourrey C."/>
            <person name="LaButti K."/>
            <person name="Lindquist E.A."/>
            <person name="Lipzen A."/>
            <person name="Lundell T."/>
            <person name="Morin E."/>
            <person name="Murat C."/>
            <person name="Riley R."/>
            <person name="Ohm R."/>
            <person name="Sun H."/>
            <person name="Tunlid A."/>
            <person name="Henrissat B."/>
            <person name="Grigoriev I.V."/>
            <person name="Hibbett D.S."/>
            <person name="Martin F."/>
        </authorList>
    </citation>
    <scope>NUCLEOTIDE SEQUENCE [LARGE SCALE GENOMIC DNA]</scope>
    <source>
        <strain evidence="1 2">FD-317 M1</strain>
    </source>
</reference>
<dbReference type="Proteomes" id="UP000053593">
    <property type="component" value="Unassembled WGS sequence"/>
</dbReference>
<organism evidence="1 2">
    <name type="scientific">Collybiopsis luxurians FD-317 M1</name>
    <dbReference type="NCBI Taxonomy" id="944289"/>
    <lineage>
        <taxon>Eukaryota</taxon>
        <taxon>Fungi</taxon>
        <taxon>Dikarya</taxon>
        <taxon>Basidiomycota</taxon>
        <taxon>Agaricomycotina</taxon>
        <taxon>Agaricomycetes</taxon>
        <taxon>Agaricomycetidae</taxon>
        <taxon>Agaricales</taxon>
        <taxon>Marasmiineae</taxon>
        <taxon>Omphalotaceae</taxon>
        <taxon>Collybiopsis</taxon>
        <taxon>Collybiopsis luxurians</taxon>
    </lineage>
</organism>
<gene>
    <name evidence="1" type="ORF">GYMLUDRAFT_250483</name>
</gene>
<proteinExistence type="predicted"/>
<dbReference type="HOGENOM" id="CLU_1740727_0_0_1"/>
<keyword evidence="2" id="KW-1185">Reference proteome</keyword>
<evidence type="ECO:0000313" key="1">
    <source>
        <dbReference type="EMBL" id="KIK53396.1"/>
    </source>
</evidence>
<protein>
    <submittedName>
        <fullName evidence="1">Uncharacterized protein</fullName>
    </submittedName>
</protein>
<dbReference type="EMBL" id="KN834830">
    <property type="protein sequence ID" value="KIK53396.1"/>
    <property type="molecule type" value="Genomic_DNA"/>
</dbReference>
<accession>A0A0D0BFE6</accession>
<name>A0A0D0BFE6_9AGAR</name>
<evidence type="ECO:0000313" key="2">
    <source>
        <dbReference type="Proteomes" id="UP000053593"/>
    </source>
</evidence>
<dbReference type="AlphaFoldDB" id="A0A0D0BFE6"/>
<sequence>MSWVLVPAPFEMLECEQLGQFVGTNADKACEDSDGKQRACMSACKTSGIFNTVVDESDLDKIVLVREALRRKSFYFIPFYELLFVDVSRTSSFCTDRSVLFGLHDWKIDHTGVIRLSAVAGGQVNQRDLPNSTSSSGPPSTCFPDFLGLS</sequence>